<evidence type="ECO:0000256" key="9">
    <source>
        <dbReference type="RuleBase" id="RU361243"/>
    </source>
</evidence>
<name>A0A1W0E9A9_9MICR</name>
<dbReference type="PIRSF" id="PIRSF000114">
    <property type="entry name" value="Glycerol-3-P_dh"/>
    <property type="match status" value="1"/>
</dbReference>
<reference evidence="12 13" key="1">
    <citation type="journal article" date="2017" name="Environ. Microbiol.">
        <title>Decay of the glycolytic pathway and adaptation to intranuclear parasitism within Enterocytozoonidae microsporidia.</title>
        <authorList>
            <person name="Wiredu Boakye D."/>
            <person name="Jaroenlak P."/>
            <person name="Prachumwat A."/>
            <person name="Williams T.A."/>
            <person name="Bateman K.S."/>
            <person name="Itsathitphaisarn O."/>
            <person name="Sritunyalucksana K."/>
            <person name="Paszkiewicz K.H."/>
            <person name="Moore K.A."/>
            <person name="Stentiford G.D."/>
            <person name="Williams B.A."/>
        </authorList>
    </citation>
    <scope>NUCLEOTIDE SEQUENCE [LARGE SCALE GENOMIC DNA]</scope>
    <source>
        <strain evidence="12 13">TH1</strain>
    </source>
</reference>
<dbReference type="SUPFAM" id="SSF48179">
    <property type="entry name" value="6-phosphogluconate dehydrogenase C-terminal domain-like"/>
    <property type="match status" value="1"/>
</dbReference>
<evidence type="ECO:0000259" key="11">
    <source>
        <dbReference type="Pfam" id="PF07479"/>
    </source>
</evidence>
<dbReference type="AlphaFoldDB" id="A0A1W0E9A9"/>
<dbReference type="PANTHER" id="PTHR11728:SF8">
    <property type="entry name" value="GLYCEROL-3-PHOSPHATE DEHYDROGENASE [NAD(+)]-RELATED"/>
    <property type="match status" value="1"/>
</dbReference>
<proteinExistence type="inferred from homology"/>
<protein>
    <recommendedName>
        <fullName evidence="9">Glycerol-3-phosphate dehydrogenase [NAD(+)]</fullName>
        <ecNumber evidence="9">1.1.1.8</ecNumber>
    </recommendedName>
</protein>
<dbReference type="SUPFAM" id="SSF51735">
    <property type="entry name" value="NAD(P)-binding Rossmann-fold domains"/>
    <property type="match status" value="1"/>
</dbReference>
<feature type="active site" description="Proton acceptor" evidence="5">
    <location>
        <position position="204"/>
    </location>
</feature>
<feature type="binding site" evidence="7">
    <location>
        <position position="97"/>
    </location>
    <ligand>
        <name>NAD(+)</name>
        <dbReference type="ChEBI" id="CHEBI:57540"/>
    </ligand>
</feature>
<evidence type="ECO:0000256" key="1">
    <source>
        <dbReference type="ARBA" id="ARBA00011009"/>
    </source>
</evidence>
<dbReference type="InterPro" id="IPR036291">
    <property type="entry name" value="NAD(P)-bd_dom_sf"/>
</dbReference>
<gene>
    <name evidence="12" type="primary">gpd1</name>
    <name evidence="12" type="ORF">EHP00_1644</name>
</gene>
<feature type="domain" description="Glycerol-3-phosphate dehydrogenase NAD-dependent N-terminal" evidence="10">
    <location>
        <begin position="4"/>
        <end position="171"/>
    </location>
</feature>
<dbReference type="STRING" id="646526.A0A1W0E9A9"/>
<feature type="binding site" evidence="7">
    <location>
        <position position="315"/>
    </location>
    <ligand>
        <name>NAD(+)</name>
        <dbReference type="ChEBI" id="CHEBI:57540"/>
    </ligand>
</feature>
<feature type="domain" description="Glycerol-3-phosphate dehydrogenase NAD-dependent C-terminal" evidence="11">
    <location>
        <begin position="197"/>
        <end position="355"/>
    </location>
</feature>
<accession>A0A1W0E9A9</accession>
<keyword evidence="13" id="KW-1185">Reference proteome</keyword>
<evidence type="ECO:0000313" key="12">
    <source>
        <dbReference type="EMBL" id="OQS55806.1"/>
    </source>
</evidence>
<dbReference type="Pfam" id="PF07479">
    <property type="entry name" value="NAD_Gly3P_dh_C"/>
    <property type="match status" value="1"/>
</dbReference>
<evidence type="ECO:0000259" key="10">
    <source>
        <dbReference type="Pfam" id="PF01210"/>
    </source>
</evidence>
<dbReference type="OrthoDB" id="10263760at2759"/>
<evidence type="ECO:0000256" key="5">
    <source>
        <dbReference type="PIRSR" id="PIRSR000114-1"/>
    </source>
</evidence>
<dbReference type="GO" id="GO:0051287">
    <property type="term" value="F:NAD binding"/>
    <property type="evidence" value="ECO:0007669"/>
    <property type="project" value="UniProtKB-UniRule"/>
</dbReference>
<dbReference type="GO" id="GO:0046168">
    <property type="term" value="P:glycerol-3-phosphate catabolic process"/>
    <property type="evidence" value="ECO:0007669"/>
    <property type="project" value="UniProtKB-UniRule"/>
</dbReference>
<evidence type="ECO:0000256" key="7">
    <source>
        <dbReference type="PIRSR" id="PIRSR000114-3"/>
    </source>
</evidence>
<dbReference type="Proteomes" id="UP000192758">
    <property type="component" value="Unassembled WGS sequence"/>
</dbReference>
<dbReference type="GO" id="GO:0141152">
    <property type="term" value="F:glycerol-3-phosphate dehydrogenase (NAD+) activity"/>
    <property type="evidence" value="ECO:0007669"/>
    <property type="project" value="UniProtKB-UniRule"/>
</dbReference>
<feature type="binding site" evidence="7">
    <location>
        <begin position="8"/>
        <end position="13"/>
    </location>
    <ligand>
        <name>NAD(+)</name>
        <dbReference type="ChEBI" id="CHEBI:57540"/>
    </ligand>
</feature>
<dbReference type="InterPro" id="IPR011128">
    <property type="entry name" value="G3P_DH_NAD-dep_N"/>
</dbReference>
<dbReference type="VEuPathDB" id="MicrosporidiaDB:EHP00_1644"/>
<evidence type="ECO:0000256" key="4">
    <source>
        <dbReference type="ARBA" id="ARBA00048683"/>
    </source>
</evidence>
<feature type="binding site" evidence="7">
    <location>
        <position position="281"/>
    </location>
    <ligand>
        <name>NAD(+)</name>
        <dbReference type="ChEBI" id="CHEBI:57540"/>
    </ligand>
</feature>
<comment type="caution">
    <text evidence="12">The sequence shown here is derived from an EMBL/GenBank/DDBJ whole genome shotgun (WGS) entry which is preliminary data.</text>
</comment>
<dbReference type="Gene3D" id="1.10.1040.10">
    <property type="entry name" value="N-(1-d-carboxylethyl)-l-norvaline Dehydrogenase, domain 2"/>
    <property type="match status" value="1"/>
</dbReference>
<sequence length="361" mass="41043">MKHVAVLGCGNWGTTIANLLATDIDVSIFDNNVKMYVHETELEFEGKTRKLSEIINNLHINPKYLPDVKLSENVVAVTNFVDLKNTDVLIVCVPHQFLHTVREVYEVILKKEELIVINLAKGLVFEEKLSTPSEFVSHLINKKCSTLQGANIAHEIANKVVAETLIGYHDEFEKRIFKSLFVKPYFQVKFVKYNPTIDVYGALKNVVSFAYGIIEGIIESQGKENEHDKIVFGSNTKVIVLRRGISEILKFIEEEGYKGGKELFLETCGIADLIVSCEKGRNKQCGKMVCEAVKSCQSEKGMLSDILEEKFNGQKIQGMDTVKILYEYLKSKNRQNDFLMIKMVYELLFETCDLSPVYEFI</sequence>
<evidence type="ECO:0000313" key="13">
    <source>
        <dbReference type="Proteomes" id="UP000192758"/>
    </source>
</evidence>
<keyword evidence="2 8" id="KW-0560">Oxidoreductase</keyword>
<feature type="binding site" evidence="7">
    <location>
        <position position="317"/>
    </location>
    <ligand>
        <name>NAD(+)</name>
        <dbReference type="ChEBI" id="CHEBI:57540"/>
    </ligand>
</feature>
<dbReference type="InterPro" id="IPR006109">
    <property type="entry name" value="G3P_DH_NAD-dep_C"/>
</dbReference>
<feature type="binding site" evidence="6">
    <location>
        <begin position="281"/>
        <end position="282"/>
    </location>
    <ligand>
        <name>substrate</name>
    </ligand>
</feature>
<evidence type="ECO:0000256" key="6">
    <source>
        <dbReference type="PIRSR" id="PIRSR000114-2"/>
    </source>
</evidence>
<feature type="binding site" evidence="7">
    <location>
        <position position="153"/>
    </location>
    <ligand>
        <name>NAD(+)</name>
        <dbReference type="ChEBI" id="CHEBI:57540"/>
    </ligand>
</feature>
<feature type="binding site" evidence="6">
    <location>
        <position position="121"/>
    </location>
    <ligand>
        <name>substrate</name>
    </ligand>
</feature>
<comment type="catalytic activity">
    <reaction evidence="4 9">
        <text>sn-glycerol 3-phosphate + NAD(+) = dihydroxyacetone phosphate + NADH + H(+)</text>
        <dbReference type="Rhea" id="RHEA:11092"/>
        <dbReference type="ChEBI" id="CHEBI:15378"/>
        <dbReference type="ChEBI" id="CHEBI:57540"/>
        <dbReference type="ChEBI" id="CHEBI:57597"/>
        <dbReference type="ChEBI" id="CHEBI:57642"/>
        <dbReference type="ChEBI" id="CHEBI:57945"/>
        <dbReference type="EC" id="1.1.1.8"/>
    </reaction>
</comment>
<dbReference type="EC" id="1.1.1.8" evidence="9"/>
<dbReference type="InterPro" id="IPR006168">
    <property type="entry name" value="G3P_DH_NAD-dep"/>
</dbReference>
<evidence type="ECO:0000256" key="3">
    <source>
        <dbReference type="ARBA" id="ARBA00023027"/>
    </source>
</evidence>
<keyword evidence="3 7" id="KW-0520">NAD</keyword>
<dbReference type="InterPro" id="IPR008927">
    <property type="entry name" value="6-PGluconate_DH-like_C_sf"/>
</dbReference>
<dbReference type="GO" id="GO:0005975">
    <property type="term" value="P:carbohydrate metabolic process"/>
    <property type="evidence" value="ECO:0007669"/>
    <property type="project" value="InterPro"/>
</dbReference>
<evidence type="ECO:0000256" key="2">
    <source>
        <dbReference type="ARBA" id="ARBA00023002"/>
    </source>
</evidence>
<dbReference type="Pfam" id="PF01210">
    <property type="entry name" value="NAD_Gly3P_dh_N"/>
    <property type="match status" value="1"/>
</dbReference>
<dbReference type="Gene3D" id="3.40.50.720">
    <property type="entry name" value="NAD(P)-binding Rossmann-like Domain"/>
    <property type="match status" value="1"/>
</dbReference>
<dbReference type="GO" id="GO:0005829">
    <property type="term" value="C:cytosol"/>
    <property type="evidence" value="ECO:0007669"/>
    <property type="project" value="TreeGrafter"/>
</dbReference>
<dbReference type="PRINTS" id="PR00077">
    <property type="entry name" value="GPDHDRGNASE"/>
</dbReference>
<dbReference type="EMBL" id="MNPJ01000002">
    <property type="protein sequence ID" value="OQS55806.1"/>
    <property type="molecule type" value="Genomic_DNA"/>
</dbReference>
<dbReference type="InterPro" id="IPR013328">
    <property type="entry name" value="6PGD_dom2"/>
</dbReference>
<dbReference type="PANTHER" id="PTHR11728">
    <property type="entry name" value="GLYCEROL-3-PHOSPHATE DEHYDROGENASE"/>
    <property type="match status" value="1"/>
</dbReference>
<comment type="similarity">
    <text evidence="1 8">Belongs to the NAD-dependent glycerol-3-phosphate dehydrogenase family.</text>
</comment>
<organism evidence="12 13">
    <name type="scientific">Ecytonucleospora hepatopenaei</name>
    <dbReference type="NCBI Taxonomy" id="646526"/>
    <lineage>
        <taxon>Eukaryota</taxon>
        <taxon>Fungi</taxon>
        <taxon>Fungi incertae sedis</taxon>
        <taxon>Microsporidia</taxon>
        <taxon>Enterocytozoonidae</taxon>
        <taxon>Ecytonucleospora</taxon>
    </lineage>
</organism>
<evidence type="ECO:0000256" key="8">
    <source>
        <dbReference type="RuleBase" id="RU000437"/>
    </source>
</evidence>